<dbReference type="GO" id="GO:0008137">
    <property type="term" value="F:NADH dehydrogenase (ubiquinone) activity"/>
    <property type="evidence" value="ECO:0007669"/>
    <property type="project" value="UniProtKB-UniRule"/>
</dbReference>
<protein>
    <recommendedName>
        <fullName evidence="1">NADH-ubiquinone oxidoreductase chain 6</fullName>
        <ecNumber evidence="1">7.1.1.2</ecNumber>
    </recommendedName>
</protein>
<comment type="function">
    <text evidence="1">Core subunit of the mitochondrial membrane respiratory chain NADH dehydrogenase (Complex I) which catalyzes electron transfer from NADH through the respiratory chain, using ubiquinone as an electron acceptor. Essential for the catalytic activity and assembly of complex I.</text>
</comment>
<keyword evidence="1" id="KW-0249">Electron transport</keyword>
<dbReference type="PANTHER" id="PTHR33269">
    <property type="entry name" value="NADH-UBIQUINONE OXIDOREDUCTASE CHAIN 6"/>
    <property type="match status" value="1"/>
</dbReference>
<dbReference type="Gene3D" id="1.20.120.1200">
    <property type="entry name" value="NADH-ubiquinone/plastoquinone oxidoreductase chain 6, subunit NuoJ"/>
    <property type="match status" value="1"/>
</dbReference>
<feature type="transmembrane region" description="Helical" evidence="1">
    <location>
        <begin position="56"/>
        <end position="79"/>
    </location>
</feature>
<accession>D2XDV6</accession>
<feature type="transmembrane region" description="Helical" evidence="1">
    <location>
        <begin position="150"/>
        <end position="171"/>
    </location>
</feature>
<keyword evidence="1" id="KW-0472">Membrane</keyword>
<reference evidence="3" key="2">
    <citation type="journal article" date="2013" name="FASEB J.">
        <title>Sequencing and characterization of the complete mitochondrial genomes of three Pneumocystis species provide new insights into divergence between human and rodent Pneumocystis.</title>
        <authorList>
            <person name="Ma L"/>
            <person name="Huang DW"/>
            <person name="Cuomo CA"/>
            <person name="Sykes S"/>
            <person name="Fantoni G"/>
            <person name="Das B"/>
            <person name="Sherman BT"/>
            <person name="Yang J"/>
            <person name="Huber C"/>
            <person name="Xia Y"/>
            <person name="Davey E"/>
            <person name="Kutty G"/>
            <person name="Bishop L"/>
            <person name="Sassi M"/>
            <person name="Lempicki RA Kovacs.JA."/>
        </authorList>
    </citation>
    <scope>NUCLEOTIDE SEQUENCE</scope>
</reference>
<dbReference type="GO" id="GO:0031966">
    <property type="term" value="C:mitochondrial membrane"/>
    <property type="evidence" value="ECO:0007669"/>
    <property type="project" value="UniProtKB-SubCell"/>
</dbReference>
<keyword evidence="1" id="KW-0812">Transmembrane</keyword>
<dbReference type="EMBL" id="JX499145">
    <property type="protein sequence ID" value="AFR90435.1"/>
    <property type="molecule type" value="Genomic_DNA"/>
</dbReference>
<dbReference type="InterPro" id="IPR001457">
    <property type="entry name" value="NADH_UbQ/plastoQ_OxRdtase_su6"/>
</dbReference>
<comment type="subcellular location">
    <subcellularLocation>
        <location evidence="1">Mitochondrion membrane</location>
        <topology evidence="1">Multi-pass membrane protein</topology>
    </subcellularLocation>
</comment>
<dbReference type="GeneID" id="26373816"/>
<keyword evidence="1" id="KW-0813">Transport</keyword>
<dbReference type="Pfam" id="PF00499">
    <property type="entry name" value="Oxidored_q3"/>
    <property type="match status" value="1"/>
</dbReference>
<keyword evidence="1" id="KW-0679">Respiratory chain</keyword>
<reference evidence="2" key="1">
    <citation type="journal article" date="2010" name="Mol. Genet. Genomics">
        <title>Sequence and structure of the linear mitochondrial genome of Pneumocystis carinii.</title>
        <authorList>
            <person name="Sesterhenn T.M."/>
            <person name="Slaven B.E."/>
            <person name="Keely S.P."/>
            <person name="Smulian A.G."/>
            <person name="Lang B.F."/>
            <person name="Cushion M.T."/>
        </authorList>
    </citation>
    <scope>NUCLEOTIDE SEQUENCE</scope>
</reference>
<comment type="similarity">
    <text evidence="1">Belongs to the complex I subunit 6 family.</text>
</comment>
<keyword evidence="1" id="KW-0520">NAD</keyword>
<dbReference type="AlphaFoldDB" id="D2XDV6"/>
<comment type="catalytic activity">
    <reaction evidence="1">
        <text>a ubiquinone + NADH + 5 H(+)(in) = a ubiquinol + NAD(+) + 4 H(+)(out)</text>
        <dbReference type="Rhea" id="RHEA:29091"/>
        <dbReference type="Rhea" id="RHEA-COMP:9565"/>
        <dbReference type="Rhea" id="RHEA-COMP:9566"/>
        <dbReference type="ChEBI" id="CHEBI:15378"/>
        <dbReference type="ChEBI" id="CHEBI:16389"/>
        <dbReference type="ChEBI" id="CHEBI:17976"/>
        <dbReference type="ChEBI" id="CHEBI:57540"/>
        <dbReference type="ChEBI" id="CHEBI:57945"/>
        <dbReference type="EC" id="7.1.1.2"/>
    </reaction>
</comment>
<keyword evidence="1" id="KW-1133">Transmembrane helix</keyword>
<dbReference type="PANTHER" id="PTHR33269:SF17">
    <property type="entry name" value="NADH-UBIQUINONE OXIDOREDUCTASE CHAIN 6"/>
    <property type="match status" value="1"/>
</dbReference>
<geneLocation type="mitochondrion" evidence="2"/>
<evidence type="ECO:0000256" key="1">
    <source>
        <dbReference type="RuleBase" id="RU004430"/>
    </source>
</evidence>
<sequence length="174" mass="19566">MFSLENSTSCLSILLAILVVTSKNPVLSLLYLIGLFIDIGVYLISLQLTYLGLSYITVYVGAIAMLFIFVIMMLNIQVVESKKKTNYLRSIPLGLFLGSSLVFTLYLSLPREIIMEKYSHLFSYFSWENRILNPSVVEILGKVLYTDYSLWLLLISLILVLAIVGAISIAAHKE</sequence>
<keyword evidence="1" id="KW-1278">Translocase</keyword>
<keyword evidence="1 2" id="KW-0496">Mitochondrion</keyword>
<name>D2XDV6_PNECA</name>
<feature type="transmembrane region" description="Helical" evidence="1">
    <location>
        <begin position="91"/>
        <end position="109"/>
    </location>
</feature>
<evidence type="ECO:0000313" key="3">
    <source>
        <dbReference type="EMBL" id="AFR90435.1"/>
    </source>
</evidence>
<dbReference type="EC" id="7.1.1.2" evidence="1"/>
<dbReference type="EMBL" id="GU133622">
    <property type="protein sequence ID" value="ACZ82946.1"/>
    <property type="molecule type" value="Genomic_DNA"/>
</dbReference>
<dbReference type="InterPro" id="IPR042106">
    <property type="entry name" value="Nuo/plastoQ_OxRdtase_6_NuoJ"/>
</dbReference>
<organism evidence="2">
    <name type="scientific">Pneumocystis carinii</name>
    <dbReference type="NCBI Taxonomy" id="4754"/>
    <lineage>
        <taxon>Eukaryota</taxon>
        <taxon>Fungi</taxon>
        <taxon>Dikarya</taxon>
        <taxon>Ascomycota</taxon>
        <taxon>Taphrinomycotina</taxon>
        <taxon>Pneumocystomycetes</taxon>
        <taxon>Pneumocystaceae</taxon>
        <taxon>Pneumocystis</taxon>
    </lineage>
</organism>
<gene>
    <name evidence="2" type="primary">nad6</name>
</gene>
<dbReference type="RefSeq" id="YP_009186397.1">
    <property type="nucleotide sequence ID" value="NC_013660.2"/>
</dbReference>
<proteinExistence type="inferred from homology"/>
<evidence type="ECO:0000313" key="2">
    <source>
        <dbReference type="EMBL" id="ACZ82946.1"/>
    </source>
</evidence>
<keyword evidence="1" id="KW-0830">Ubiquinone</keyword>